<dbReference type="Pfam" id="PF05013">
    <property type="entry name" value="FGase"/>
    <property type="match status" value="1"/>
</dbReference>
<evidence type="ECO:0000313" key="2">
    <source>
        <dbReference type="Proteomes" id="UP001189757"/>
    </source>
</evidence>
<evidence type="ECO:0000313" key="1">
    <source>
        <dbReference type="EMBL" id="CAJ0816683.1"/>
    </source>
</evidence>
<dbReference type="Proteomes" id="UP001189757">
    <property type="component" value="Unassembled WGS sequence"/>
</dbReference>
<dbReference type="SUPFAM" id="SSF53187">
    <property type="entry name" value="Zn-dependent exopeptidases"/>
    <property type="match status" value="1"/>
</dbReference>
<dbReference type="RefSeq" id="WP_199032725.1">
    <property type="nucleotide sequence ID" value="NZ_CATZLL010000009.1"/>
</dbReference>
<gene>
    <name evidence="1" type="ORF">LMG18101_03017</name>
</gene>
<dbReference type="InterPro" id="IPR007709">
    <property type="entry name" value="N-FG_amidohydro"/>
</dbReference>
<dbReference type="Gene3D" id="3.40.630.40">
    <property type="entry name" value="Zn-dependent exopeptidases"/>
    <property type="match status" value="1"/>
</dbReference>
<accession>A0ABN9JLM1</accession>
<name>A0ABN9JLM1_9RALS</name>
<sequence>MSMPSPSAFHLTLPQAPAMPVVFDSPHSSRAFPEGFTTVAPEEALLTTWDAYVDELWAGVPELGGTLLAAAFPRAYIDANRSINDIDAALLAEPWPTPLQPESYTARGMGLIRRFALPGVPMYDAPLSLAEVRARIDQYYLPYRAALEAALDGAWQQFGHVWHVDCHSMKSRGNAMNEDNGALRPDVVVSDRSGTSADPAFTAWVADTLRALGFRVQINDPYRGGDLVRSYGNPAAQRHSIQIELNRALYMNEATCEKHDGFEVLRGQLTRFVEALRGYVGEQLRHEQLNNQKG</sequence>
<protein>
    <recommendedName>
        <fullName evidence="3">N-formylglutamate amidohydrolase</fullName>
    </recommendedName>
</protein>
<reference evidence="1 2" key="1">
    <citation type="submission" date="2023-07" db="EMBL/GenBank/DDBJ databases">
        <authorList>
            <person name="Peeters C."/>
        </authorList>
    </citation>
    <scope>NUCLEOTIDE SEQUENCE [LARGE SCALE GENOMIC DNA]</scope>
    <source>
        <strain evidence="1 2">LMG 18101</strain>
    </source>
</reference>
<dbReference type="EMBL" id="CATZLL010000009">
    <property type="protein sequence ID" value="CAJ0816683.1"/>
    <property type="molecule type" value="Genomic_DNA"/>
</dbReference>
<organism evidence="1 2">
    <name type="scientific">Ralstonia flaminis</name>
    <dbReference type="NCBI Taxonomy" id="3058597"/>
    <lineage>
        <taxon>Bacteria</taxon>
        <taxon>Pseudomonadati</taxon>
        <taxon>Pseudomonadota</taxon>
        <taxon>Betaproteobacteria</taxon>
        <taxon>Burkholderiales</taxon>
        <taxon>Burkholderiaceae</taxon>
        <taxon>Ralstonia</taxon>
    </lineage>
</organism>
<evidence type="ECO:0008006" key="3">
    <source>
        <dbReference type="Google" id="ProtNLM"/>
    </source>
</evidence>
<keyword evidence="2" id="KW-1185">Reference proteome</keyword>
<comment type="caution">
    <text evidence="1">The sequence shown here is derived from an EMBL/GenBank/DDBJ whole genome shotgun (WGS) entry which is preliminary data.</text>
</comment>
<proteinExistence type="predicted"/>